<feature type="signal peptide" evidence="1">
    <location>
        <begin position="1"/>
        <end position="26"/>
    </location>
</feature>
<keyword evidence="1" id="KW-0732">Signal</keyword>
<dbReference type="InterPro" id="IPR032675">
    <property type="entry name" value="LRR_dom_sf"/>
</dbReference>
<evidence type="ECO:0000313" key="3">
    <source>
        <dbReference type="EMBL" id="RGD73728.1"/>
    </source>
</evidence>
<evidence type="ECO:0000313" key="4">
    <source>
        <dbReference type="Proteomes" id="UP000261212"/>
    </source>
</evidence>
<dbReference type="Gene3D" id="3.80.10.10">
    <property type="entry name" value="Ribonuclease Inhibitor"/>
    <property type="match status" value="3"/>
</dbReference>
<dbReference type="SUPFAM" id="SSF49265">
    <property type="entry name" value="Fibronectin type III"/>
    <property type="match status" value="1"/>
</dbReference>
<dbReference type="SUPFAM" id="SSF49373">
    <property type="entry name" value="Invasin/intimin cell-adhesion fragments"/>
    <property type="match status" value="1"/>
</dbReference>
<dbReference type="GeneID" id="97999970"/>
<gene>
    <name evidence="3" type="ORF">DW687_08060</name>
</gene>
<reference evidence="3 4" key="1">
    <citation type="submission" date="2018-08" db="EMBL/GenBank/DDBJ databases">
        <title>A genome reference for cultivated species of the human gut microbiota.</title>
        <authorList>
            <person name="Zou Y."/>
            <person name="Xue W."/>
            <person name="Luo G."/>
        </authorList>
    </citation>
    <scope>NUCLEOTIDE SEQUENCE [LARGE SCALE GENOMIC DNA]</scope>
    <source>
        <strain evidence="3 4">AM25-6</strain>
    </source>
</reference>
<dbReference type="InterPro" id="IPR003343">
    <property type="entry name" value="Big_2"/>
</dbReference>
<feature type="domain" description="BIG2" evidence="2">
    <location>
        <begin position="472"/>
        <end position="543"/>
    </location>
</feature>
<dbReference type="InterPro" id="IPR036116">
    <property type="entry name" value="FN3_sf"/>
</dbReference>
<proteinExistence type="predicted"/>
<accession>A0A3E3DYE9</accession>
<dbReference type="Proteomes" id="UP000261212">
    <property type="component" value="Unassembled WGS sequence"/>
</dbReference>
<dbReference type="PANTHER" id="PTHR45661:SF3">
    <property type="entry name" value="IG-LIKE DOMAIN-CONTAINING PROTEIN"/>
    <property type="match status" value="1"/>
</dbReference>
<comment type="caution">
    <text evidence="3">The sequence shown here is derived from an EMBL/GenBank/DDBJ whole genome shotgun (WGS) entry which is preliminary data.</text>
</comment>
<evidence type="ECO:0000256" key="1">
    <source>
        <dbReference type="SAM" id="SignalP"/>
    </source>
</evidence>
<dbReference type="InterPro" id="IPR013783">
    <property type="entry name" value="Ig-like_fold"/>
</dbReference>
<dbReference type="SUPFAM" id="SSF52058">
    <property type="entry name" value="L domain-like"/>
    <property type="match status" value="2"/>
</dbReference>
<dbReference type="Pfam" id="PF02368">
    <property type="entry name" value="Big_2"/>
    <property type="match status" value="1"/>
</dbReference>
<dbReference type="EMBL" id="QUSM01000004">
    <property type="protein sequence ID" value="RGD73728.1"/>
    <property type="molecule type" value="Genomic_DNA"/>
</dbReference>
<feature type="chain" id="PRO_5017612682" description="BIG2 domain-containing protein" evidence="1">
    <location>
        <begin position="27"/>
        <end position="639"/>
    </location>
</feature>
<dbReference type="Gene3D" id="2.60.40.10">
    <property type="entry name" value="Immunoglobulins"/>
    <property type="match status" value="1"/>
</dbReference>
<dbReference type="RefSeq" id="WP_007049587.1">
    <property type="nucleotide sequence ID" value="NZ_CABKNJ010000003.1"/>
</dbReference>
<dbReference type="PANTHER" id="PTHR45661">
    <property type="entry name" value="SURFACE ANTIGEN"/>
    <property type="match status" value="1"/>
</dbReference>
<dbReference type="AlphaFoldDB" id="A0A3E3DYE9"/>
<name>A0A3E3DYE9_9FIRM</name>
<dbReference type="InterPro" id="IPR053139">
    <property type="entry name" value="Surface_bspA-like"/>
</dbReference>
<dbReference type="InterPro" id="IPR026906">
    <property type="entry name" value="LRR_5"/>
</dbReference>
<dbReference type="Gene3D" id="2.60.40.1080">
    <property type="match status" value="1"/>
</dbReference>
<dbReference type="Pfam" id="PF13306">
    <property type="entry name" value="LRR_5"/>
    <property type="match status" value="3"/>
</dbReference>
<protein>
    <recommendedName>
        <fullName evidence="2">BIG2 domain-containing protein</fullName>
    </recommendedName>
</protein>
<dbReference type="InterPro" id="IPR008964">
    <property type="entry name" value="Invasin/intimin_cell_adhesion"/>
</dbReference>
<evidence type="ECO:0000259" key="2">
    <source>
        <dbReference type="Pfam" id="PF02368"/>
    </source>
</evidence>
<sequence>MKKRFVASFMSVFILFSIITPFSVFASEKTNNTQLKKSVQSKDELKRNGNSVKKVMASVMYGDFEYDKDSSCIVKYNGNDTNVTIPSMIEGQSITKIGMDAFSNNKKIRKVKLPDTIKNIEPYAFKNCTMLSDINFPSGLLMIDCGAFDSCSSLTSITLPDTIENINYAFLNCYSLVSVKLPVKVSNKFNMDSAFYGCSSLKSVNIPEGTTSLYSTFSDCKRLKNLKIPSTVTDLSQAFSGCESLTSMTIPSSVTDTKIAFNGCKKLSNVYIEKGVQFIDENCFNGTYALKNINIPDSVILIGKNAFSYSGLTSVNIPNSVERIGYQAFADCYYLNSVTIPSSVEYIDEEAFLSCSKLTGVNIKNQVVSDTSNTKSVKSTKVKGLPMISKKMFGACGNLKNIKIPSSVKSINASAFSSCRNLQSIEIPASVTSISSNAFYKCPNVVICGKKGSYAQTFAKNNKIPFVTVKITKVKTNKTSLKLGIGSTYMLKTSVSPSNASYKSVSYDSSVIYVASVSSKGTIKAKDIGKAYIYARAKDGSGKYARVTVTVVPKKVSKLKLKSRKKKATINISKTFGARKFEIYRSTKKNKGFKKIKTTSSRKYVNKKLKSKKTYYYKVRAVNGKYKGSFSKVYKVKVK</sequence>
<organism evidence="3 4">
    <name type="scientific">Anaerofustis stercorihominis</name>
    <dbReference type="NCBI Taxonomy" id="214853"/>
    <lineage>
        <taxon>Bacteria</taxon>
        <taxon>Bacillati</taxon>
        <taxon>Bacillota</taxon>
        <taxon>Clostridia</taxon>
        <taxon>Eubacteriales</taxon>
        <taxon>Eubacteriaceae</taxon>
        <taxon>Anaerofustis</taxon>
    </lineage>
</organism>